<organism evidence="1 2">
    <name type="scientific">Cerrena zonata</name>
    <dbReference type="NCBI Taxonomy" id="2478898"/>
    <lineage>
        <taxon>Eukaryota</taxon>
        <taxon>Fungi</taxon>
        <taxon>Dikarya</taxon>
        <taxon>Basidiomycota</taxon>
        <taxon>Agaricomycotina</taxon>
        <taxon>Agaricomycetes</taxon>
        <taxon>Polyporales</taxon>
        <taxon>Cerrenaceae</taxon>
        <taxon>Cerrena</taxon>
    </lineage>
</organism>
<dbReference type="AlphaFoldDB" id="A0AAW0G2W9"/>
<evidence type="ECO:0000313" key="2">
    <source>
        <dbReference type="Proteomes" id="UP001385951"/>
    </source>
</evidence>
<sequence>MLYNSPISYPTHQQPPASSAISSVSRSLLPSCVCLCFRCAPVRKSSSLPNPSSWWHPLATLFPLIPLHTAHFLPVPSFAKQLLVPYRAHHVYLASSLGRVSLLFSFRQHRRIHQQRKDPMLMHHTPGKGSGRDEKRELQLQSGYMFPSV</sequence>
<gene>
    <name evidence="1" type="ORF">QCA50_009059</name>
</gene>
<dbReference type="EMBL" id="JASBNA010000012">
    <property type="protein sequence ID" value="KAK7687840.1"/>
    <property type="molecule type" value="Genomic_DNA"/>
</dbReference>
<reference evidence="1 2" key="1">
    <citation type="submission" date="2022-09" db="EMBL/GenBank/DDBJ databases">
        <authorList>
            <person name="Palmer J.M."/>
        </authorList>
    </citation>
    <scope>NUCLEOTIDE SEQUENCE [LARGE SCALE GENOMIC DNA]</scope>
    <source>
        <strain evidence="1 2">DSM 7382</strain>
    </source>
</reference>
<keyword evidence="2" id="KW-1185">Reference proteome</keyword>
<proteinExistence type="predicted"/>
<accession>A0AAW0G2W9</accession>
<name>A0AAW0G2W9_9APHY</name>
<dbReference type="Proteomes" id="UP001385951">
    <property type="component" value="Unassembled WGS sequence"/>
</dbReference>
<protein>
    <submittedName>
        <fullName evidence="1">Uncharacterized protein</fullName>
    </submittedName>
</protein>
<evidence type="ECO:0000313" key="1">
    <source>
        <dbReference type="EMBL" id="KAK7687840.1"/>
    </source>
</evidence>
<comment type="caution">
    <text evidence="1">The sequence shown here is derived from an EMBL/GenBank/DDBJ whole genome shotgun (WGS) entry which is preliminary data.</text>
</comment>